<feature type="domain" description="Glycosyl hydrolase family 78 alpha-rhamnosidase N-terminal" evidence="2">
    <location>
        <begin position="53"/>
        <end position="168"/>
    </location>
</feature>
<dbReference type="OrthoDB" id="9815108at2"/>
<reference evidence="3 4" key="1">
    <citation type="submission" date="2018-04" db="EMBL/GenBank/DDBJ databases">
        <title>Genomic Encyclopedia of Archaeal and Bacterial Type Strains, Phase II (KMG-II): from individual species to whole genera.</title>
        <authorList>
            <person name="Goeker M."/>
        </authorList>
    </citation>
    <scope>NUCLEOTIDE SEQUENCE [LARGE SCALE GENOMIC DNA]</scope>
    <source>
        <strain evidence="3 4">DSM 18806</strain>
    </source>
</reference>
<dbReference type="Proteomes" id="UP000244161">
    <property type="component" value="Unassembled WGS sequence"/>
</dbReference>
<dbReference type="PANTHER" id="PTHR34987:SF4">
    <property type="entry name" value="ALPHA-L-RHAMNOSIDASE C-TERMINAL DOMAIN-CONTAINING PROTEIN"/>
    <property type="match status" value="1"/>
</dbReference>
<accession>A0A2T5IK02</accession>
<dbReference type="InterPro" id="IPR035396">
    <property type="entry name" value="Bac_rhamnosid6H"/>
</dbReference>
<protein>
    <submittedName>
        <fullName evidence="3">Alpha-L-rhamnosidase-like protein</fullName>
    </submittedName>
</protein>
<dbReference type="Pfam" id="PF17389">
    <property type="entry name" value="Bac_rhamnosid6H"/>
    <property type="match status" value="1"/>
</dbReference>
<feature type="domain" description="Alpha-L-rhamnosidase six-hairpin glycosidase" evidence="1">
    <location>
        <begin position="184"/>
        <end position="518"/>
    </location>
</feature>
<dbReference type="InterPro" id="IPR008928">
    <property type="entry name" value="6-hairpin_glycosidase_sf"/>
</dbReference>
<evidence type="ECO:0000313" key="3">
    <source>
        <dbReference type="EMBL" id="PTQ84164.1"/>
    </source>
</evidence>
<dbReference type="PANTHER" id="PTHR34987">
    <property type="entry name" value="C, PUTATIVE (AFU_ORTHOLOGUE AFUA_3G02880)-RELATED"/>
    <property type="match status" value="1"/>
</dbReference>
<comment type="caution">
    <text evidence="3">The sequence shown here is derived from an EMBL/GenBank/DDBJ whole genome shotgun (WGS) entry which is preliminary data.</text>
</comment>
<dbReference type="AlphaFoldDB" id="A0A2T5IK02"/>
<evidence type="ECO:0000259" key="2">
    <source>
        <dbReference type="Pfam" id="PF21104"/>
    </source>
</evidence>
<evidence type="ECO:0000259" key="1">
    <source>
        <dbReference type="Pfam" id="PF17389"/>
    </source>
</evidence>
<dbReference type="GO" id="GO:0005975">
    <property type="term" value="P:carbohydrate metabolic process"/>
    <property type="evidence" value="ECO:0007669"/>
    <property type="project" value="InterPro"/>
</dbReference>
<dbReference type="InterPro" id="IPR049164">
    <property type="entry name" value="Glyco_hydro_78_N"/>
</dbReference>
<name>A0A2T5IK02_9LACT</name>
<organism evidence="3 4">
    <name type="scientific">Trichococcus patagoniensis</name>
    <dbReference type="NCBI Taxonomy" id="382641"/>
    <lineage>
        <taxon>Bacteria</taxon>
        <taxon>Bacillati</taxon>
        <taxon>Bacillota</taxon>
        <taxon>Bacilli</taxon>
        <taxon>Lactobacillales</taxon>
        <taxon>Carnobacteriaceae</taxon>
        <taxon>Trichococcus</taxon>
    </lineage>
</organism>
<dbReference type="RefSeq" id="WP_108032796.1">
    <property type="nucleotide sequence ID" value="NZ_QAOM01000010.1"/>
</dbReference>
<proteinExistence type="predicted"/>
<dbReference type="Gene3D" id="1.50.10.10">
    <property type="match status" value="1"/>
</dbReference>
<gene>
    <name evidence="3" type="ORF">C8U37_11081</name>
</gene>
<dbReference type="SUPFAM" id="SSF48208">
    <property type="entry name" value="Six-hairpin glycosidases"/>
    <property type="match status" value="1"/>
</dbReference>
<dbReference type="Pfam" id="PF21104">
    <property type="entry name" value="Glyco_hydro_78_N"/>
    <property type="match status" value="1"/>
</dbReference>
<dbReference type="InterPro" id="IPR012341">
    <property type="entry name" value="6hp_glycosidase-like_sf"/>
</dbReference>
<evidence type="ECO:0000313" key="4">
    <source>
        <dbReference type="Proteomes" id="UP000244161"/>
    </source>
</evidence>
<dbReference type="EMBL" id="QAOM01000010">
    <property type="protein sequence ID" value="PTQ84164.1"/>
    <property type="molecule type" value="Genomic_DNA"/>
</dbReference>
<keyword evidence="4" id="KW-1185">Reference proteome</keyword>
<sequence length="523" mass="60011">MEFQTNPDIRFITNEAFEAKIKQIEIEMYHEQVLPKRIVAAAPESASANELVEVAGYDPGEGIRMDRKEQVIVDFGEHCVGRVSLAITSLGSPPDAPAKLRLSFGETPVEVIRSFDSYKGELSASWLQEELLTIDVLPETLELKRRYAFRYLKIKVVDTSPKYQINLKLSCTTESSADKEKMKRLETDDQLLQEIDRVSQKTLMQCMQDVFEDGPKRDRRLWLGDLRLQALANYATFGANDLVKKCLYLFAAQTTSEGQVSANVFIEPRLIPDDTFLADYSLFFIDTLLDYYRETNDKETLNDLYATAVAQMRVLEDNILPTGEVVVPQGWWAFIDWNEPLNKQIAIHGIFIYSYKRLKELALHMADNQLVKELDDKIQALEQYALNTYYNEEKGLFVDPASGQIAIPSQTWMLLAEIGDGDLRRNVLENLLALDDESVVGCNSPYMYHHYVEVLLQEGFREEAVRIIKLYWGGMVENGADTFWEVYYPEDVTFSPYGDEMINSYCHAWSCTPCYLFRKYGIV</sequence>